<comment type="caution">
    <text evidence="2">The sequence shown here is derived from an EMBL/GenBank/DDBJ whole genome shotgun (WGS) entry which is preliminary data.</text>
</comment>
<gene>
    <name evidence="2" type="ORF">GCM10007901_02470</name>
</gene>
<feature type="compositionally biased region" description="Basic and acidic residues" evidence="1">
    <location>
        <begin position="50"/>
        <end position="66"/>
    </location>
</feature>
<protein>
    <submittedName>
        <fullName evidence="2">Uncharacterized protein</fullName>
    </submittedName>
</protein>
<reference evidence="3" key="1">
    <citation type="journal article" date="2019" name="Int. J. Syst. Evol. Microbiol.">
        <title>The Global Catalogue of Microorganisms (GCM) 10K type strain sequencing project: providing services to taxonomists for standard genome sequencing and annotation.</title>
        <authorList>
            <consortium name="The Broad Institute Genomics Platform"/>
            <consortium name="The Broad Institute Genome Sequencing Center for Infectious Disease"/>
            <person name="Wu L."/>
            <person name="Ma J."/>
        </authorList>
    </citation>
    <scope>NUCLEOTIDE SEQUENCE [LARGE SCALE GENOMIC DNA]</scope>
    <source>
        <strain evidence="3">NBRC 111980</strain>
    </source>
</reference>
<keyword evidence="3" id="KW-1185">Reference proteome</keyword>
<evidence type="ECO:0000256" key="1">
    <source>
        <dbReference type="SAM" id="MobiDB-lite"/>
    </source>
</evidence>
<evidence type="ECO:0000313" key="3">
    <source>
        <dbReference type="Proteomes" id="UP001156670"/>
    </source>
</evidence>
<dbReference type="Proteomes" id="UP001156670">
    <property type="component" value="Unassembled WGS sequence"/>
</dbReference>
<feature type="region of interest" description="Disordered" evidence="1">
    <location>
        <begin position="1"/>
        <end position="21"/>
    </location>
</feature>
<proteinExistence type="predicted"/>
<name>A0ABQ5XI74_9GAMM</name>
<feature type="region of interest" description="Disordered" evidence="1">
    <location>
        <begin position="35"/>
        <end position="75"/>
    </location>
</feature>
<dbReference type="EMBL" id="BSOB01000004">
    <property type="protein sequence ID" value="GLQ91297.1"/>
    <property type="molecule type" value="Genomic_DNA"/>
</dbReference>
<sequence>MQQDAYSSCREANGWQHKDRLDATPAIPIELAARQRKAQHHGQYAGTRFPADRERAKQRGDRRYQRCDGFYQGAP</sequence>
<organism evidence="2 3">
    <name type="scientific">Dyella acidisoli</name>
    <dbReference type="NCBI Taxonomy" id="1867834"/>
    <lineage>
        <taxon>Bacteria</taxon>
        <taxon>Pseudomonadati</taxon>
        <taxon>Pseudomonadota</taxon>
        <taxon>Gammaproteobacteria</taxon>
        <taxon>Lysobacterales</taxon>
        <taxon>Rhodanobacteraceae</taxon>
        <taxon>Dyella</taxon>
    </lineage>
</organism>
<evidence type="ECO:0000313" key="2">
    <source>
        <dbReference type="EMBL" id="GLQ91297.1"/>
    </source>
</evidence>
<accession>A0ABQ5XI74</accession>